<keyword evidence="7" id="KW-0238">DNA-binding</keyword>
<keyword evidence="6" id="KW-0805">Transcription regulation</keyword>
<evidence type="ECO:0000256" key="6">
    <source>
        <dbReference type="ARBA" id="ARBA00023015"/>
    </source>
</evidence>
<evidence type="ECO:0000256" key="10">
    <source>
        <dbReference type="PROSITE-ProRule" id="PRU00042"/>
    </source>
</evidence>
<evidence type="ECO:0000256" key="7">
    <source>
        <dbReference type="ARBA" id="ARBA00023125"/>
    </source>
</evidence>
<dbReference type="FunFam" id="3.30.160.60:FF:000267">
    <property type="entry name" value="Zinc finger and BTB domain-containing 49"/>
    <property type="match status" value="1"/>
</dbReference>
<evidence type="ECO:0000259" key="12">
    <source>
        <dbReference type="PROSITE" id="PS50157"/>
    </source>
</evidence>
<dbReference type="Gene3D" id="3.30.160.60">
    <property type="entry name" value="Classic Zinc Finger"/>
    <property type="match status" value="4"/>
</dbReference>
<dbReference type="PANTHER" id="PTHR23235">
    <property type="entry name" value="KRUEPPEL-LIKE TRANSCRIPTION FACTOR"/>
    <property type="match status" value="1"/>
</dbReference>
<feature type="domain" description="C2H2-type" evidence="12">
    <location>
        <begin position="147"/>
        <end position="174"/>
    </location>
</feature>
<evidence type="ECO:0000256" key="9">
    <source>
        <dbReference type="ARBA" id="ARBA00023242"/>
    </source>
</evidence>
<reference evidence="14" key="1">
    <citation type="journal article" date="2016" name="Proc. Natl. Acad. Sci. U.S.A.">
        <title>Comparative genomics of biotechnologically important yeasts.</title>
        <authorList>
            <person name="Riley R."/>
            <person name="Haridas S."/>
            <person name="Wolfe K.H."/>
            <person name="Lopes M.R."/>
            <person name="Hittinger C.T."/>
            <person name="Goeker M."/>
            <person name="Salamov A.A."/>
            <person name="Wisecaver J.H."/>
            <person name="Long T.M."/>
            <person name="Calvey C.H."/>
            <person name="Aerts A.L."/>
            <person name="Barry K.W."/>
            <person name="Choi C."/>
            <person name="Clum A."/>
            <person name="Coughlan A.Y."/>
            <person name="Deshpande S."/>
            <person name="Douglass A.P."/>
            <person name="Hanson S.J."/>
            <person name="Klenk H.-P."/>
            <person name="LaButti K.M."/>
            <person name="Lapidus A."/>
            <person name="Lindquist E.A."/>
            <person name="Lipzen A.M."/>
            <person name="Meier-Kolthoff J.P."/>
            <person name="Ohm R.A."/>
            <person name="Otillar R.P."/>
            <person name="Pangilinan J.L."/>
            <person name="Peng Y."/>
            <person name="Rokas A."/>
            <person name="Rosa C.A."/>
            <person name="Scheuner C."/>
            <person name="Sibirny A.A."/>
            <person name="Slot J.C."/>
            <person name="Stielow J.B."/>
            <person name="Sun H."/>
            <person name="Kurtzman C.P."/>
            <person name="Blackwell M."/>
            <person name="Grigoriev I.V."/>
            <person name="Jeffries T.W."/>
        </authorList>
    </citation>
    <scope>NUCLEOTIDE SEQUENCE [LARGE SCALE GENOMIC DNA]</scope>
    <source>
        <strain evidence="14">NRRL Y-1626</strain>
    </source>
</reference>
<evidence type="ECO:0000256" key="2">
    <source>
        <dbReference type="ARBA" id="ARBA00022723"/>
    </source>
</evidence>
<accession>A0A1B7TE53</accession>
<organism evidence="13 14">
    <name type="scientific">Hanseniaspora valbyensis NRRL Y-1626</name>
    <dbReference type="NCBI Taxonomy" id="766949"/>
    <lineage>
        <taxon>Eukaryota</taxon>
        <taxon>Fungi</taxon>
        <taxon>Dikarya</taxon>
        <taxon>Ascomycota</taxon>
        <taxon>Saccharomycotina</taxon>
        <taxon>Saccharomycetes</taxon>
        <taxon>Saccharomycodales</taxon>
        <taxon>Saccharomycodaceae</taxon>
        <taxon>Hanseniaspora</taxon>
    </lineage>
</organism>
<evidence type="ECO:0000313" key="13">
    <source>
        <dbReference type="EMBL" id="OBA26988.1"/>
    </source>
</evidence>
<dbReference type="GO" id="GO:0008270">
    <property type="term" value="F:zinc ion binding"/>
    <property type="evidence" value="ECO:0007669"/>
    <property type="project" value="UniProtKB-KW"/>
</dbReference>
<dbReference type="PROSITE" id="PS00028">
    <property type="entry name" value="ZINC_FINGER_C2H2_1"/>
    <property type="match status" value="4"/>
</dbReference>
<keyword evidence="9" id="KW-0539">Nucleus</keyword>
<dbReference type="Proteomes" id="UP000092321">
    <property type="component" value="Unassembled WGS sequence"/>
</dbReference>
<protein>
    <recommendedName>
        <fullName evidence="12">C2H2-type domain-containing protein</fullName>
    </recommendedName>
</protein>
<keyword evidence="4 10" id="KW-0863">Zinc-finger</keyword>
<keyword evidence="8" id="KW-0804">Transcription</keyword>
<dbReference type="SMART" id="SM00355">
    <property type="entry name" value="ZnF_C2H2"/>
    <property type="match status" value="4"/>
</dbReference>
<evidence type="ECO:0000256" key="3">
    <source>
        <dbReference type="ARBA" id="ARBA00022737"/>
    </source>
</evidence>
<feature type="domain" description="C2H2-type" evidence="12">
    <location>
        <begin position="119"/>
        <end position="146"/>
    </location>
</feature>
<dbReference type="InterPro" id="IPR036236">
    <property type="entry name" value="Znf_C2H2_sf"/>
</dbReference>
<dbReference type="PANTHER" id="PTHR23235:SF176">
    <property type="entry name" value="C2H2-TYPE DOMAIN-CONTAINING PROTEIN"/>
    <property type="match status" value="1"/>
</dbReference>
<feature type="domain" description="C2H2-type" evidence="12">
    <location>
        <begin position="175"/>
        <end position="202"/>
    </location>
</feature>
<dbReference type="EMBL" id="LXPE01000012">
    <property type="protein sequence ID" value="OBA26988.1"/>
    <property type="molecule type" value="Genomic_DNA"/>
</dbReference>
<dbReference type="AlphaFoldDB" id="A0A1B7TE53"/>
<sequence length="276" mass="30529">MSTSAISGGNSGSGSINDPTATNEEEKKPNVNNENVAVLGATNVDQLMLILQARQKGFHKQLKKTSDGKLDIFSTPDIIPPAVELVGGVDKPKVLEDYEQSINQQHSHSHAPHGGRKMYVCQYCHKQFSQTTHLEVHVRSHVGLKPYTCEHCGKSFTQGGNLRTHIRLHTGEQPFSCKVCDKKFSRKGNLQAHMLTHDNLKPFDCQLDNCDKGFTQLGNLKSHQNKFHLETLNSLTLKLAEGLTGKETAEELKALDYLGGLYKNSNRGIKGRGKKT</sequence>
<evidence type="ECO:0000256" key="5">
    <source>
        <dbReference type="ARBA" id="ARBA00022833"/>
    </source>
</evidence>
<feature type="region of interest" description="Disordered" evidence="11">
    <location>
        <begin position="1"/>
        <end position="32"/>
    </location>
</feature>
<comment type="subcellular location">
    <subcellularLocation>
        <location evidence="1">Nucleus</location>
    </subcellularLocation>
</comment>
<evidence type="ECO:0000313" key="14">
    <source>
        <dbReference type="Proteomes" id="UP000092321"/>
    </source>
</evidence>
<feature type="domain" description="C2H2-type" evidence="12">
    <location>
        <begin position="203"/>
        <end position="228"/>
    </location>
</feature>
<dbReference type="GO" id="GO:0000978">
    <property type="term" value="F:RNA polymerase II cis-regulatory region sequence-specific DNA binding"/>
    <property type="evidence" value="ECO:0007669"/>
    <property type="project" value="TreeGrafter"/>
</dbReference>
<evidence type="ECO:0000256" key="4">
    <source>
        <dbReference type="ARBA" id="ARBA00022771"/>
    </source>
</evidence>
<dbReference type="InterPro" id="IPR013087">
    <property type="entry name" value="Znf_C2H2_type"/>
</dbReference>
<keyword evidence="5" id="KW-0862">Zinc</keyword>
<dbReference type="Pfam" id="PF00096">
    <property type="entry name" value="zf-C2H2"/>
    <property type="match status" value="4"/>
</dbReference>
<evidence type="ECO:0000256" key="11">
    <source>
        <dbReference type="SAM" id="MobiDB-lite"/>
    </source>
</evidence>
<dbReference type="FunFam" id="3.30.160.60:FF:002157">
    <property type="entry name" value="Transcription factor"/>
    <property type="match status" value="1"/>
</dbReference>
<evidence type="ECO:0000256" key="8">
    <source>
        <dbReference type="ARBA" id="ARBA00023163"/>
    </source>
</evidence>
<dbReference type="SUPFAM" id="SSF57667">
    <property type="entry name" value="beta-beta-alpha zinc fingers"/>
    <property type="match status" value="2"/>
</dbReference>
<name>A0A1B7TE53_9ASCO</name>
<gene>
    <name evidence="13" type="ORF">HANVADRAFT_24223</name>
</gene>
<comment type="caution">
    <text evidence="13">The sequence shown here is derived from an EMBL/GenBank/DDBJ whole genome shotgun (WGS) entry which is preliminary data.</text>
</comment>
<dbReference type="GO" id="GO:0000981">
    <property type="term" value="F:DNA-binding transcription factor activity, RNA polymerase II-specific"/>
    <property type="evidence" value="ECO:0007669"/>
    <property type="project" value="TreeGrafter"/>
</dbReference>
<dbReference type="PROSITE" id="PS50157">
    <property type="entry name" value="ZINC_FINGER_C2H2_2"/>
    <property type="match status" value="4"/>
</dbReference>
<dbReference type="FunFam" id="3.30.160.60:FF:000130">
    <property type="entry name" value="Spalt-like transcription factor 4"/>
    <property type="match status" value="1"/>
</dbReference>
<proteinExistence type="predicted"/>
<dbReference type="GO" id="GO:0005634">
    <property type="term" value="C:nucleus"/>
    <property type="evidence" value="ECO:0007669"/>
    <property type="project" value="UniProtKB-SubCell"/>
</dbReference>
<keyword evidence="3" id="KW-0677">Repeat</keyword>
<evidence type="ECO:0000256" key="1">
    <source>
        <dbReference type="ARBA" id="ARBA00004123"/>
    </source>
</evidence>
<dbReference type="FunFam" id="3.30.160.60:FF:000110">
    <property type="entry name" value="Zinc finger protein-like"/>
    <property type="match status" value="1"/>
</dbReference>
<keyword evidence="14" id="KW-1185">Reference proteome</keyword>
<keyword evidence="2" id="KW-0479">Metal-binding</keyword>
<dbReference type="OrthoDB" id="3972941at2759"/>